<feature type="region of interest" description="Disordered" evidence="1">
    <location>
        <begin position="96"/>
        <end position="158"/>
    </location>
</feature>
<evidence type="ECO:0000313" key="3">
    <source>
        <dbReference type="EMBL" id="REF29289.1"/>
    </source>
</evidence>
<feature type="compositionally biased region" description="Basic and acidic residues" evidence="1">
    <location>
        <begin position="97"/>
        <end position="113"/>
    </location>
</feature>
<evidence type="ECO:0000259" key="2">
    <source>
        <dbReference type="Pfam" id="PF03007"/>
    </source>
</evidence>
<organism evidence="3 4">
    <name type="scientific">Calidifontibacter indicus</name>
    <dbReference type="NCBI Taxonomy" id="419650"/>
    <lineage>
        <taxon>Bacteria</taxon>
        <taxon>Bacillati</taxon>
        <taxon>Actinomycetota</taxon>
        <taxon>Actinomycetes</taxon>
        <taxon>Micrococcales</taxon>
        <taxon>Dermacoccaceae</taxon>
        <taxon>Calidifontibacter</taxon>
    </lineage>
</organism>
<accession>A0A3D9UIZ2</accession>
<feature type="compositionally biased region" description="Pro residues" evidence="1">
    <location>
        <begin position="128"/>
        <end position="149"/>
    </location>
</feature>
<keyword evidence="4" id="KW-1185">Reference proteome</keyword>
<keyword evidence="3" id="KW-0808">Transferase</keyword>
<name>A0A3D9UIZ2_9MICO</name>
<dbReference type="InterPro" id="IPR004255">
    <property type="entry name" value="O-acyltransferase_WSD1_N"/>
</dbReference>
<dbReference type="EMBL" id="QTUA01000001">
    <property type="protein sequence ID" value="REF29289.1"/>
    <property type="molecule type" value="Genomic_DNA"/>
</dbReference>
<dbReference type="GO" id="GO:0004144">
    <property type="term" value="F:diacylglycerol O-acyltransferase activity"/>
    <property type="evidence" value="ECO:0007669"/>
    <property type="project" value="InterPro"/>
</dbReference>
<comment type="caution">
    <text evidence="3">The sequence shown here is derived from an EMBL/GenBank/DDBJ whole genome shotgun (WGS) entry which is preliminary data.</text>
</comment>
<feature type="domain" description="O-acyltransferase WSD1-like N-terminal" evidence="2">
    <location>
        <begin position="16"/>
        <end position="108"/>
    </location>
</feature>
<keyword evidence="3" id="KW-0012">Acyltransferase</keyword>
<sequence>MTSQALPDDFAPMPLTVQDQLWLDMDRPNNLMVIDSLIWLAQSPDWDAIRATIQERMVDRYPVFRCRPEHIRGRTHWARDPQFRLSRHVRKAGLRGPVDEERVREYVSGERSKPFASATCVTPSAPRAGPPPRWANSPPAPSPRWPPSPATRSVPSTS</sequence>
<evidence type="ECO:0000256" key="1">
    <source>
        <dbReference type="SAM" id="MobiDB-lite"/>
    </source>
</evidence>
<dbReference type="OrthoDB" id="9810950at2"/>
<dbReference type="RefSeq" id="WP_115921419.1">
    <property type="nucleotide sequence ID" value="NZ_QTUA01000001.1"/>
</dbReference>
<proteinExistence type="predicted"/>
<reference evidence="3 4" key="1">
    <citation type="submission" date="2018-08" db="EMBL/GenBank/DDBJ databases">
        <title>Sequencing the genomes of 1000 actinobacteria strains.</title>
        <authorList>
            <person name="Klenk H.-P."/>
        </authorList>
    </citation>
    <scope>NUCLEOTIDE SEQUENCE [LARGE SCALE GENOMIC DNA]</scope>
    <source>
        <strain evidence="3 4">DSM 22967</strain>
    </source>
</reference>
<dbReference type="GO" id="GO:0045017">
    <property type="term" value="P:glycerolipid biosynthetic process"/>
    <property type="evidence" value="ECO:0007669"/>
    <property type="project" value="InterPro"/>
</dbReference>
<evidence type="ECO:0000313" key="4">
    <source>
        <dbReference type="Proteomes" id="UP000256253"/>
    </source>
</evidence>
<protein>
    <submittedName>
        <fullName evidence="3">Wax ester synthase-like acyl-CoA acyltransferase family protein</fullName>
    </submittedName>
</protein>
<gene>
    <name evidence="3" type="ORF">DFJ65_0223</name>
</gene>
<dbReference type="Pfam" id="PF03007">
    <property type="entry name" value="WS_DGAT_cat"/>
    <property type="match status" value="1"/>
</dbReference>
<dbReference type="Proteomes" id="UP000256253">
    <property type="component" value="Unassembled WGS sequence"/>
</dbReference>
<dbReference type="AlphaFoldDB" id="A0A3D9UIZ2"/>